<reference evidence="1 2" key="1">
    <citation type="journal article" date="2010" name="DNA Res.">
        <title>Genome sequence of Kitasatospora setae NBRC 14216T: an evolutionary snapshot of the family Streptomycetaceae.</title>
        <authorList>
            <person name="Ichikawa N."/>
            <person name="Oguchi A."/>
            <person name="Ikeda H."/>
            <person name="Ishikawa J."/>
            <person name="Kitani S."/>
            <person name="Watanabe Y."/>
            <person name="Nakamura S."/>
            <person name="Katano Y."/>
            <person name="Kishi E."/>
            <person name="Sasagawa M."/>
            <person name="Ankai A."/>
            <person name="Fukui S."/>
            <person name="Hashimoto Y."/>
            <person name="Kamata S."/>
            <person name="Otoguro M."/>
            <person name="Tanikawa S."/>
            <person name="Nihira T."/>
            <person name="Horinouchi S."/>
            <person name="Ohnishi Y."/>
            <person name="Hayakawa M."/>
            <person name="Kuzuyama T."/>
            <person name="Arisawa A."/>
            <person name="Nomoto F."/>
            <person name="Miura H."/>
            <person name="Takahashi Y."/>
            <person name="Fujita N."/>
        </authorList>
    </citation>
    <scope>NUCLEOTIDE SEQUENCE [LARGE SCALE GENOMIC DNA]</scope>
    <source>
        <strain evidence="2">ATCC 33774 / DSM 43861 / JCM 3304 / KCC A-0304 / NBRC 14216 / KM-6054</strain>
    </source>
</reference>
<sequence>MSGLLDRAEHGGGRGVLWGPCPGDQGALVLDAATRELGQRQAAIQRDPERLTAIVERWDVLRELAREPDSLHTLQVLDGLTTDHRELLSPLIVGEAELCAGEQAA</sequence>
<evidence type="ECO:0000313" key="1">
    <source>
        <dbReference type="EMBL" id="BAJ29978.1"/>
    </source>
</evidence>
<proteinExistence type="predicted"/>
<keyword evidence="2" id="KW-1185">Reference proteome</keyword>
<dbReference type="EMBL" id="AP010968">
    <property type="protein sequence ID" value="BAJ29978.1"/>
    <property type="molecule type" value="Genomic_DNA"/>
</dbReference>
<dbReference type="PATRIC" id="fig|452652.3.peg.4186"/>
<gene>
    <name evidence="1" type="ordered locus">KSE_41920</name>
</gene>
<dbReference type="KEGG" id="ksk:KSE_41920"/>
<dbReference type="AlphaFoldDB" id="E4MZP4"/>
<accession>E4MZP4</accession>
<dbReference type="HOGENOM" id="CLU_2232939_0_0_11"/>
<name>E4MZP4_KITSK</name>
<organism evidence="1 2">
    <name type="scientific">Kitasatospora setae (strain ATCC 33774 / DSM 43861 / JCM 3304 / KCC A-0304 / NBRC 14216 / KM-6054)</name>
    <name type="common">Streptomyces setae</name>
    <dbReference type="NCBI Taxonomy" id="452652"/>
    <lineage>
        <taxon>Bacteria</taxon>
        <taxon>Bacillati</taxon>
        <taxon>Actinomycetota</taxon>
        <taxon>Actinomycetes</taxon>
        <taxon>Kitasatosporales</taxon>
        <taxon>Streptomycetaceae</taxon>
        <taxon>Kitasatospora</taxon>
    </lineage>
</organism>
<protein>
    <submittedName>
        <fullName evidence="1">Uncharacterized protein</fullName>
    </submittedName>
</protein>
<evidence type="ECO:0000313" key="2">
    <source>
        <dbReference type="Proteomes" id="UP000007076"/>
    </source>
</evidence>
<dbReference type="Proteomes" id="UP000007076">
    <property type="component" value="Chromosome"/>
</dbReference>